<evidence type="ECO:0000256" key="3">
    <source>
        <dbReference type="ARBA" id="ARBA00044955"/>
    </source>
</evidence>
<dbReference type="InterPro" id="IPR036779">
    <property type="entry name" value="LysM_dom_sf"/>
</dbReference>
<keyword evidence="2" id="KW-0843">Virulence</keyword>
<reference evidence="5" key="1">
    <citation type="journal article" date="2020" name="Phytopathology">
        <title>Genome sequence and comparative analysis of Colletotrichum gloeosporioides isolated from Liriodendron leaves.</title>
        <authorList>
            <person name="Fu F.F."/>
            <person name="Hao Z."/>
            <person name="Wang P."/>
            <person name="Lu Y."/>
            <person name="Xue L.J."/>
            <person name="Wei G."/>
            <person name="Tian Y."/>
            <person name="Baishi H."/>
            <person name="Xu H."/>
            <person name="Shi J."/>
            <person name="Cheng T."/>
            <person name="Wang G."/>
            <person name="Yi Y."/>
            <person name="Chen J."/>
        </authorList>
    </citation>
    <scope>NUCLEOTIDE SEQUENCE</scope>
    <source>
        <strain evidence="5">Lc1</strain>
    </source>
</reference>
<dbReference type="PROSITE" id="PS51782">
    <property type="entry name" value="LYSM"/>
    <property type="match status" value="1"/>
</dbReference>
<comment type="caution">
    <text evidence="5">The sequence shown here is derived from an EMBL/GenBank/DDBJ whole genome shotgun (WGS) entry which is preliminary data.</text>
</comment>
<dbReference type="PANTHER" id="PTHR34997">
    <property type="entry name" value="AM15"/>
    <property type="match status" value="1"/>
</dbReference>
<dbReference type="RefSeq" id="XP_045262348.1">
    <property type="nucleotide sequence ID" value="XM_045413152.1"/>
</dbReference>
<name>A0A8H4CG05_COLGL</name>
<evidence type="ECO:0000259" key="4">
    <source>
        <dbReference type="PROSITE" id="PS51782"/>
    </source>
</evidence>
<protein>
    <recommendedName>
        <fullName evidence="4">LysM domain-containing protein</fullName>
    </recommendedName>
</protein>
<reference evidence="5" key="2">
    <citation type="submission" date="2020-03" db="EMBL/GenBank/DDBJ databases">
        <authorList>
            <person name="Fu F.-F."/>
            <person name="Chen J."/>
        </authorList>
    </citation>
    <scope>NUCLEOTIDE SEQUENCE</scope>
    <source>
        <strain evidence="5">Lc1</strain>
    </source>
</reference>
<dbReference type="SUPFAM" id="SSF54106">
    <property type="entry name" value="LysM domain"/>
    <property type="match status" value="1"/>
</dbReference>
<dbReference type="Pfam" id="PF01476">
    <property type="entry name" value="LysM"/>
    <property type="match status" value="1"/>
</dbReference>
<dbReference type="SMART" id="SM00257">
    <property type="entry name" value="LysM"/>
    <property type="match status" value="1"/>
</dbReference>
<evidence type="ECO:0000313" key="6">
    <source>
        <dbReference type="Proteomes" id="UP000613401"/>
    </source>
</evidence>
<dbReference type="InterPro" id="IPR052210">
    <property type="entry name" value="LysM1-like"/>
</dbReference>
<keyword evidence="1" id="KW-0147">Chitin-binding</keyword>
<organism evidence="5 6">
    <name type="scientific">Colletotrichum gloeosporioides</name>
    <name type="common">Anthracnose fungus</name>
    <name type="synonym">Glomerella cingulata</name>
    <dbReference type="NCBI Taxonomy" id="474922"/>
    <lineage>
        <taxon>Eukaryota</taxon>
        <taxon>Fungi</taxon>
        <taxon>Dikarya</taxon>
        <taxon>Ascomycota</taxon>
        <taxon>Pezizomycotina</taxon>
        <taxon>Sordariomycetes</taxon>
        <taxon>Hypocreomycetidae</taxon>
        <taxon>Glomerellales</taxon>
        <taxon>Glomerellaceae</taxon>
        <taxon>Colletotrichum</taxon>
        <taxon>Colletotrichum gloeosporioides species complex</taxon>
    </lineage>
</organism>
<dbReference type="CDD" id="cd00118">
    <property type="entry name" value="LysM"/>
    <property type="match status" value="1"/>
</dbReference>
<dbReference type="PANTHER" id="PTHR34997:SF1">
    <property type="entry name" value="PEPTIDOGLYCAN-BINDING LYSIN DOMAIN"/>
    <property type="match status" value="1"/>
</dbReference>
<dbReference type="Gene3D" id="3.10.350.10">
    <property type="entry name" value="LysM domain"/>
    <property type="match status" value="1"/>
</dbReference>
<dbReference type="AlphaFoldDB" id="A0A8H4CG05"/>
<dbReference type="GeneID" id="69020411"/>
<evidence type="ECO:0000256" key="2">
    <source>
        <dbReference type="ARBA" id="ARBA00023026"/>
    </source>
</evidence>
<evidence type="ECO:0000256" key="1">
    <source>
        <dbReference type="ARBA" id="ARBA00022669"/>
    </source>
</evidence>
<proteinExistence type="inferred from homology"/>
<feature type="domain" description="LysM" evidence="4">
    <location>
        <begin position="42"/>
        <end position="88"/>
    </location>
</feature>
<keyword evidence="6" id="KW-1185">Reference proteome</keyword>
<evidence type="ECO:0000313" key="5">
    <source>
        <dbReference type="EMBL" id="KAF3803189.1"/>
    </source>
</evidence>
<dbReference type="Proteomes" id="UP000613401">
    <property type="component" value="Unassembled WGS sequence"/>
</dbReference>
<accession>A0A8H4CG05</accession>
<dbReference type="EMBL" id="WVTB01000055">
    <property type="protein sequence ID" value="KAF3803189.1"/>
    <property type="molecule type" value="Genomic_DNA"/>
</dbReference>
<dbReference type="GO" id="GO:0008061">
    <property type="term" value="F:chitin binding"/>
    <property type="evidence" value="ECO:0007669"/>
    <property type="project" value="UniProtKB-KW"/>
</dbReference>
<dbReference type="InterPro" id="IPR018392">
    <property type="entry name" value="LysM"/>
</dbReference>
<sequence length="207" mass="22504">MRTGTKRPVPLAARFESLVSSCGPPLLKLCHQLRWHKAECAATYHVQEGDTCDSIAEVQSVPSRELLEAHDHLDDRCGGIKVGQNLCLPAQCKLHLVTPDDSCDYVKVGYGVSIDNLSEWNARLYIQWNGFNTAISGFICIGNKATYHVTTLSSAKTSGRLQTTSIAPYVKSSASESSSRTLTGIVQNEEATDKVLSSTTTEVRDSA</sequence>
<comment type="similarity">
    <text evidence="3">Belongs to the secreted LysM effector family.</text>
</comment>
<gene>
    <name evidence="5" type="ORF">GCG54_00013295</name>
</gene>